<dbReference type="AlphaFoldDB" id="A0A9D1HNM4"/>
<reference evidence="1" key="1">
    <citation type="submission" date="2020-10" db="EMBL/GenBank/DDBJ databases">
        <authorList>
            <person name="Gilroy R."/>
        </authorList>
    </citation>
    <scope>NUCLEOTIDE SEQUENCE</scope>
    <source>
        <strain evidence="1">CHK195-11698</strain>
    </source>
</reference>
<accession>A0A9D1HNM4</accession>
<reference evidence="1" key="2">
    <citation type="journal article" date="2021" name="PeerJ">
        <title>Extensive microbial diversity within the chicken gut microbiome revealed by metagenomics and culture.</title>
        <authorList>
            <person name="Gilroy R."/>
            <person name="Ravi A."/>
            <person name="Getino M."/>
            <person name="Pursley I."/>
            <person name="Horton D.L."/>
            <person name="Alikhan N.F."/>
            <person name="Baker D."/>
            <person name="Gharbi K."/>
            <person name="Hall N."/>
            <person name="Watson M."/>
            <person name="Adriaenssens E.M."/>
            <person name="Foster-Nyarko E."/>
            <person name="Jarju S."/>
            <person name="Secka A."/>
            <person name="Antonio M."/>
            <person name="Oren A."/>
            <person name="Chaudhuri R.R."/>
            <person name="La Ragione R."/>
            <person name="Hildebrand F."/>
            <person name="Pallen M.J."/>
        </authorList>
    </citation>
    <scope>NUCLEOTIDE SEQUENCE</scope>
    <source>
        <strain evidence="1">CHK195-11698</strain>
    </source>
</reference>
<sequence>MNDWIAAWYGMVPSWLDERHFTCHAKTYQVCQTELSEQELVNRYSCLNQQRAYLTVVPNLENHLLTQNWYLVEEDPQPLSVQEILFISSQPAFFGTQDLKDIREKWIENVDFVARRFLSELEVSNPYYASLYPLALYYNGLAETAIAMLNDLVLDYSGMPLLRSLACKRLFSLNRTNCFALDNLTCDHRVRNVTELYKASLIDEQTVLDYTFKTGLTDFEQRYLLARLYYPSHFYDVVEKYYFMTEKQPLPMEQLMHKRQSYATFLEYLYDRLSGPCQLPVLRK</sequence>
<proteinExistence type="predicted"/>
<protein>
    <submittedName>
        <fullName evidence="1">Uncharacterized protein</fullName>
    </submittedName>
</protein>
<gene>
    <name evidence="1" type="ORF">IAD15_05085</name>
</gene>
<evidence type="ECO:0000313" key="2">
    <source>
        <dbReference type="Proteomes" id="UP000824175"/>
    </source>
</evidence>
<dbReference type="EMBL" id="DVMJ01000043">
    <property type="protein sequence ID" value="HIU13426.1"/>
    <property type="molecule type" value="Genomic_DNA"/>
</dbReference>
<organism evidence="1 2">
    <name type="scientific">Candidatus Fimiplasma intestinipullorum</name>
    <dbReference type="NCBI Taxonomy" id="2840825"/>
    <lineage>
        <taxon>Bacteria</taxon>
        <taxon>Bacillati</taxon>
        <taxon>Bacillota</taxon>
        <taxon>Clostridia</taxon>
        <taxon>Eubacteriales</taxon>
        <taxon>Candidatus Fimiplasma</taxon>
    </lineage>
</organism>
<name>A0A9D1HNM4_9FIRM</name>
<comment type="caution">
    <text evidence="1">The sequence shown here is derived from an EMBL/GenBank/DDBJ whole genome shotgun (WGS) entry which is preliminary data.</text>
</comment>
<dbReference type="Proteomes" id="UP000824175">
    <property type="component" value="Unassembled WGS sequence"/>
</dbReference>
<evidence type="ECO:0000313" key="1">
    <source>
        <dbReference type="EMBL" id="HIU13426.1"/>
    </source>
</evidence>